<keyword evidence="1" id="KW-1277">Toxin-antitoxin system</keyword>
<dbReference type="Gene3D" id="3.30.2310.20">
    <property type="entry name" value="RelE-like"/>
    <property type="match status" value="1"/>
</dbReference>
<sequence length="101" mass="12067">MTFKIRLEPEAYEDIQESIEWYNEQKSGLGRKFHAQVKNSFNVLKTQPSFQIRYDNVHCLPVKKYPYMIHFTVDKSNKIVTVHAVLHTRRDPKTWKGRKSD</sequence>
<reference evidence="2 3" key="1">
    <citation type="submission" date="2022-10" db="EMBL/GenBank/DDBJ databases">
        <title>Comparative genomics and taxonomic characterization of three novel marine species of genus Reichenbachiella exhibiting antioxidant and polysaccharide degradation activities.</title>
        <authorList>
            <person name="Muhammad N."/>
            <person name="Lee Y.-J."/>
            <person name="Ko J."/>
            <person name="Kim S.-G."/>
        </authorList>
    </citation>
    <scope>NUCLEOTIDE SEQUENCE [LARGE SCALE GENOMIC DNA]</scope>
    <source>
        <strain evidence="2 3">ABR2-5</strain>
    </source>
</reference>
<accession>A0ABT3CVQ0</accession>
<dbReference type="InterPro" id="IPR007712">
    <property type="entry name" value="RelE/ParE_toxin"/>
</dbReference>
<evidence type="ECO:0000313" key="3">
    <source>
        <dbReference type="Proteomes" id="UP001300692"/>
    </source>
</evidence>
<dbReference type="InterPro" id="IPR035093">
    <property type="entry name" value="RelE/ParE_toxin_dom_sf"/>
</dbReference>
<dbReference type="Pfam" id="PF05016">
    <property type="entry name" value="ParE_toxin"/>
    <property type="match status" value="1"/>
</dbReference>
<name>A0ABT3CVQ0_9BACT</name>
<dbReference type="Proteomes" id="UP001300692">
    <property type="component" value="Unassembled WGS sequence"/>
</dbReference>
<gene>
    <name evidence="2" type="ORF">N7U62_13810</name>
</gene>
<evidence type="ECO:0000313" key="2">
    <source>
        <dbReference type="EMBL" id="MCV9387753.1"/>
    </source>
</evidence>
<comment type="caution">
    <text evidence="2">The sequence shown here is derived from an EMBL/GenBank/DDBJ whole genome shotgun (WGS) entry which is preliminary data.</text>
</comment>
<dbReference type="RefSeq" id="WP_264138573.1">
    <property type="nucleotide sequence ID" value="NZ_JAOYOD010000001.1"/>
</dbReference>
<dbReference type="EMBL" id="JAOYOD010000001">
    <property type="protein sequence ID" value="MCV9387753.1"/>
    <property type="molecule type" value="Genomic_DNA"/>
</dbReference>
<keyword evidence="3" id="KW-1185">Reference proteome</keyword>
<proteinExistence type="predicted"/>
<protein>
    <submittedName>
        <fullName evidence="2">Type II toxin-antitoxin system RelE/ParE family toxin</fullName>
    </submittedName>
</protein>
<evidence type="ECO:0000256" key="1">
    <source>
        <dbReference type="ARBA" id="ARBA00022649"/>
    </source>
</evidence>
<organism evidence="2 3">
    <name type="scientific">Reichenbachiella ulvae</name>
    <dbReference type="NCBI Taxonomy" id="2980104"/>
    <lineage>
        <taxon>Bacteria</taxon>
        <taxon>Pseudomonadati</taxon>
        <taxon>Bacteroidota</taxon>
        <taxon>Cytophagia</taxon>
        <taxon>Cytophagales</taxon>
        <taxon>Reichenbachiellaceae</taxon>
        <taxon>Reichenbachiella</taxon>
    </lineage>
</organism>